<keyword evidence="3" id="KW-1185">Reference proteome</keyword>
<dbReference type="Proteomes" id="UP001652625">
    <property type="component" value="Chromosome 14"/>
</dbReference>
<feature type="domain" description="Aminotransferase class V" evidence="2">
    <location>
        <begin position="133"/>
        <end position="380"/>
    </location>
</feature>
<dbReference type="GeneID" id="100210723"/>
<evidence type="ECO:0000313" key="3">
    <source>
        <dbReference type="Proteomes" id="UP001652625"/>
    </source>
</evidence>
<sequence length="487" mass="55519">MSFISQYTPKWFPSNFFDINDRELKIVVCIGGAILGAKLSLDYAKKISMSGNSNYPLVKTLHNILKPYLNCGLLVRSEFSVLLPWQFCVLSKRSYVIVNYGSYGTVPIKVQNYQTALLRQTECCPDLFYRFTLIEKYEESRVVVANAVGCHPDNLVFVENITEGINVSLRSFLRNFTKSDSILCLRSIGYSAVLKAIDVLAKEYNVKVVNLEIQFPIHSKEDLCAQFEDAILKHPRIKLAIFDHITSASSVVLPIHDLGIICQKYNVISVVDGAHAPGQLYLDVENYNVDIYLGNLHKWYYTPKSCAIMYVKSKYHDQMQPSWVSHHAYMNFHQRFWRQGTKNYTAMLTAGYSVGEYMKNIGGISHLHSYITPLVEWAVQLYIHEWGTEEIQVPPDMKAPYMRTVYLPNVFTEVYGGDSIAADALIKSLIKEERLVIFINPVQGRLSTRVSAQIFSTRAEYTYAAEVIKRKAIELTEKLAGQEVVNF</sequence>
<evidence type="ECO:0000313" key="5">
    <source>
        <dbReference type="RefSeq" id="XP_065674377.1"/>
    </source>
</evidence>
<dbReference type="Pfam" id="PF00266">
    <property type="entry name" value="Aminotran_5"/>
    <property type="match status" value="1"/>
</dbReference>
<dbReference type="InterPro" id="IPR000192">
    <property type="entry name" value="Aminotrans_V_dom"/>
</dbReference>
<keyword evidence="1" id="KW-0663">Pyridoxal phosphate</keyword>
<dbReference type="RefSeq" id="XP_065674377.1">
    <property type="nucleotide sequence ID" value="XM_065818305.1"/>
</dbReference>
<name>A0ABM4DIP5_HYDVU</name>
<gene>
    <name evidence="4 5" type="primary">LOC100210723</name>
</gene>
<dbReference type="InterPro" id="IPR015421">
    <property type="entry name" value="PyrdxlP-dep_Trfase_major"/>
</dbReference>
<reference evidence="4 5" key="1">
    <citation type="submission" date="2025-05" db="UniProtKB">
        <authorList>
            <consortium name="RefSeq"/>
        </authorList>
    </citation>
    <scope>IDENTIFICATION</scope>
</reference>
<evidence type="ECO:0000259" key="2">
    <source>
        <dbReference type="Pfam" id="PF00266"/>
    </source>
</evidence>
<dbReference type="SUPFAM" id="SSF53383">
    <property type="entry name" value="PLP-dependent transferases"/>
    <property type="match status" value="1"/>
</dbReference>
<evidence type="ECO:0000313" key="4">
    <source>
        <dbReference type="RefSeq" id="XP_065674376.1"/>
    </source>
</evidence>
<protein>
    <submittedName>
        <fullName evidence="4 5">Uncharacterized protein LOC100210723 isoform X2</fullName>
    </submittedName>
</protein>
<dbReference type="PANTHER" id="PTHR43092">
    <property type="entry name" value="L-CYSTEINE DESULFHYDRASE"/>
    <property type="match status" value="1"/>
</dbReference>
<evidence type="ECO:0000256" key="1">
    <source>
        <dbReference type="ARBA" id="ARBA00022898"/>
    </source>
</evidence>
<organism evidence="3 4">
    <name type="scientific">Hydra vulgaris</name>
    <name type="common">Hydra</name>
    <name type="synonym">Hydra attenuata</name>
    <dbReference type="NCBI Taxonomy" id="6087"/>
    <lineage>
        <taxon>Eukaryota</taxon>
        <taxon>Metazoa</taxon>
        <taxon>Cnidaria</taxon>
        <taxon>Hydrozoa</taxon>
        <taxon>Hydroidolina</taxon>
        <taxon>Anthoathecata</taxon>
        <taxon>Aplanulata</taxon>
        <taxon>Hydridae</taxon>
        <taxon>Hydra</taxon>
    </lineage>
</organism>
<proteinExistence type="predicted"/>
<accession>A0ABM4DIP5</accession>
<dbReference type="PANTHER" id="PTHR43092:SF4">
    <property type="entry name" value="AMINOTRANSFERASE CLASS V DOMAIN-CONTAINING PROTEIN"/>
    <property type="match status" value="1"/>
</dbReference>
<dbReference type="Gene3D" id="3.40.640.10">
    <property type="entry name" value="Type I PLP-dependent aspartate aminotransferase-like (Major domain)"/>
    <property type="match status" value="1"/>
</dbReference>
<dbReference type="InterPro" id="IPR015424">
    <property type="entry name" value="PyrdxlP-dep_Trfase"/>
</dbReference>
<dbReference type="RefSeq" id="XP_065674376.1">
    <property type="nucleotide sequence ID" value="XM_065818304.1"/>
</dbReference>